<dbReference type="GO" id="GO:0000160">
    <property type="term" value="P:phosphorelay signal transduction system"/>
    <property type="evidence" value="ECO:0007669"/>
    <property type="project" value="UniProtKB-KW"/>
</dbReference>
<evidence type="ECO:0000259" key="10">
    <source>
        <dbReference type="PROSITE" id="PS50006"/>
    </source>
</evidence>
<evidence type="ECO:0000256" key="8">
    <source>
        <dbReference type="ARBA" id="ARBA00023012"/>
    </source>
</evidence>
<dbReference type="PROSITE" id="PS50006">
    <property type="entry name" value="FHA_DOMAIN"/>
    <property type="match status" value="1"/>
</dbReference>
<evidence type="ECO:0000256" key="3">
    <source>
        <dbReference type="ARBA" id="ARBA00022553"/>
    </source>
</evidence>
<keyword evidence="7" id="KW-0067">ATP-binding</keyword>
<dbReference type="SMART" id="SM00387">
    <property type="entry name" value="HATPase_c"/>
    <property type="match status" value="1"/>
</dbReference>
<evidence type="ECO:0000256" key="1">
    <source>
        <dbReference type="ARBA" id="ARBA00000085"/>
    </source>
</evidence>
<dbReference type="InterPro" id="IPR036890">
    <property type="entry name" value="HATPase_C_sf"/>
</dbReference>
<dbReference type="InterPro" id="IPR000253">
    <property type="entry name" value="FHA_dom"/>
</dbReference>
<evidence type="ECO:0000256" key="5">
    <source>
        <dbReference type="ARBA" id="ARBA00022741"/>
    </source>
</evidence>
<keyword evidence="3" id="KW-0597">Phosphoprotein</keyword>
<evidence type="ECO:0000256" key="7">
    <source>
        <dbReference type="ARBA" id="ARBA00022840"/>
    </source>
</evidence>
<keyword evidence="4 12" id="KW-0808">Transferase</keyword>
<reference evidence="12 13" key="1">
    <citation type="submission" date="2019-02" db="EMBL/GenBank/DDBJ databases">
        <title>Deep-cultivation of Planctomycetes and their phenomic and genomic characterization uncovers novel biology.</title>
        <authorList>
            <person name="Wiegand S."/>
            <person name="Jogler M."/>
            <person name="Boedeker C."/>
            <person name="Pinto D."/>
            <person name="Vollmers J."/>
            <person name="Rivas-Marin E."/>
            <person name="Kohn T."/>
            <person name="Peeters S.H."/>
            <person name="Heuer A."/>
            <person name="Rast P."/>
            <person name="Oberbeckmann S."/>
            <person name="Bunk B."/>
            <person name="Jeske O."/>
            <person name="Meyerdierks A."/>
            <person name="Storesund J.E."/>
            <person name="Kallscheuer N."/>
            <person name="Luecker S."/>
            <person name="Lage O.M."/>
            <person name="Pohl T."/>
            <person name="Merkel B.J."/>
            <person name="Hornburger P."/>
            <person name="Mueller R.-W."/>
            <person name="Bruemmer F."/>
            <person name="Labrenz M."/>
            <person name="Spormann A.M."/>
            <person name="Op den Camp H."/>
            <person name="Overmann J."/>
            <person name="Amann R."/>
            <person name="Jetten M.S.M."/>
            <person name="Mascher T."/>
            <person name="Medema M.H."/>
            <person name="Devos D.P."/>
            <person name="Kaster A.-K."/>
            <person name="Ovreas L."/>
            <person name="Rohde M."/>
            <person name="Galperin M.Y."/>
            <person name="Jogler C."/>
        </authorList>
    </citation>
    <scope>NUCLEOTIDE SEQUENCE [LARGE SCALE GENOMIC DNA]</scope>
    <source>
        <strain evidence="12 13">Pan265</strain>
    </source>
</reference>
<evidence type="ECO:0000256" key="6">
    <source>
        <dbReference type="ARBA" id="ARBA00022777"/>
    </source>
</evidence>
<dbReference type="Pfam" id="PF01590">
    <property type="entry name" value="GAF"/>
    <property type="match status" value="1"/>
</dbReference>
<evidence type="ECO:0000259" key="11">
    <source>
        <dbReference type="PROSITE" id="PS50109"/>
    </source>
</evidence>
<dbReference type="InterPro" id="IPR005467">
    <property type="entry name" value="His_kinase_dom"/>
</dbReference>
<dbReference type="SMART" id="SM00065">
    <property type="entry name" value="GAF"/>
    <property type="match status" value="1"/>
</dbReference>
<dbReference type="AlphaFoldDB" id="A0A518BT84"/>
<dbReference type="Gene3D" id="1.10.287.130">
    <property type="match status" value="1"/>
</dbReference>
<evidence type="ECO:0000313" key="13">
    <source>
        <dbReference type="Proteomes" id="UP000320386"/>
    </source>
</evidence>
<name>A0A518BT84_9BACT</name>
<evidence type="ECO:0000256" key="9">
    <source>
        <dbReference type="SAM" id="MobiDB-lite"/>
    </source>
</evidence>
<dbReference type="InterPro" id="IPR029016">
    <property type="entry name" value="GAF-like_dom_sf"/>
</dbReference>
<dbReference type="Gene3D" id="2.60.200.20">
    <property type="match status" value="1"/>
</dbReference>
<feature type="region of interest" description="Disordered" evidence="9">
    <location>
        <begin position="545"/>
        <end position="564"/>
    </location>
</feature>
<protein>
    <recommendedName>
        <fullName evidence="2">histidine kinase</fullName>
        <ecNumber evidence="2">2.7.13.3</ecNumber>
    </recommendedName>
</protein>
<evidence type="ECO:0000256" key="2">
    <source>
        <dbReference type="ARBA" id="ARBA00012438"/>
    </source>
</evidence>
<dbReference type="GO" id="GO:0004673">
    <property type="term" value="F:protein histidine kinase activity"/>
    <property type="evidence" value="ECO:0007669"/>
    <property type="project" value="UniProtKB-EC"/>
</dbReference>
<dbReference type="InterPro" id="IPR004358">
    <property type="entry name" value="Sig_transdc_His_kin-like_C"/>
</dbReference>
<dbReference type="PANTHER" id="PTHR43065">
    <property type="entry name" value="SENSOR HISTIDINE KINASE"/>
    <property type="match status" value="1"/>
</dbReference>
<dbReference type="SMART" id="SM00240">
    <property type="entry name" value="FHA"/>
    <property type="match status" value="1"/>
</dbReference>
<dbReference type="SUPFAM" id="SSF55781">
    <property type="entry name" value="GAF domain-like"/>
    <property type="match status" value="1"/>
</dbReference>
<proteinExistence type="predicted"/>
<accession>A0A518BT84</accession>
<keyword evidence="6 12" id="KW-0418">Kinase</keyword>
<dbReference type="KEGG" id="mcad:Pan265_00080"/>
<keyword evidence="13" id="KW-1185">Reference proteome</keyword>
<dbReference type="InterPro" id="IPR003594">
    <property type="entry name" value="HATPase_dom"/>
</dbReference>
<dbReference type="RefSeq" id="WP_145444157.1">
    <property type="nucleotide sequence ID" value="NZ_CP036280.1"/>
</dbReference>
<evidence type="ECO:0000313" key="12">
    <source>
        <dbReference type="EMBL" id="QDU70186.1"/>
    </source>
</evidence>
<dbReference type="Gene3D" id="3.30.565.10">
    <property type="entry name" value="Histidine kinase-like ATPase, C-terminal domain"/>
    <property type="match status" value="1"/>
</dbReference>
<dbReference type="PANTHER" id="PTHR43065:SF10">
    <property type="entry name" value="PEROXIDE STRESS-ACTIVATED HISTIDINE KINASE MAK3"/>
    <property type="match status" value="1"/>
</dbReference>
<feature type="region of interest" description="Disordered" evidence="9">
    <location>
        <begin position="13"/>
        <end position="35"/>
    </location>
</feature>
<organism evidence="12 13">
    <name type="scientific">Mucisphaera calidilacus</name>
    <dbReference type="NCBI Taxonomy" id="2527982"/>
    <lineage>
        <taxon>Bacteria</taxon>
        <taxon>Pseudomonadati</taxon>
        <taxon>Planctomycetota</taxon>
        <taxon>Phycisphaerae</taxon>
        <taxon>Phycisphaerales</taxon>
        <taxon>Phycisphaeraceae</taxon>
        <taxon>Mucisphaera</taxon>
    </lineage>
</organism>
<dbReference type="PRINTS" id="PR00344">
    <property type="entry name" value="BCTRLSENSOR"/>
</dbReference>
<dbReference type="EMBL" id="CP036280">
    <property type="protein sequence ID" value="QDU70186.1"/>
    <property type="molecule type" value="Genomic_DNA"/>
</dbReference>
<comment type="catalytic activity">
    <reaction evidence="1">
        <text>ATP + protein L-histidine = ADP + protein N-phospho-L-histidine.</text>
        <dbReference type="EC" id="2.7.13.3"/>
    </reaction>
</comment>
<dbReference type="GO" id="GO:0005524">
    <property type="term" value="F:ATP binding"/>
    <property type="evidence" value="ECO:0007669"/>
    <property type="project" value="UniProtKB-KW"/>
</dbReference>
<dbReference type="SUPFAM" id="SSF55874">
    <property type="entry name" value="ATPase domain of HSP90 chaperone/DNA topoisomerase II/histidine kinase"/>
    <property type="match status" value="1"/>
</dbReference>
<dbReference type="Pfam" id="PF02518">
    <property type="entry name" value="HATPase_c"/>
    <property type="match status" value="1"/>
</dbReference>
<keyword evidence="5" id="KW-0547">Nucleotide-binding</keyword>
<evidence type="ECO:0000256" key="4">
    <source>
        <dbReference type="ARBA" id="ARBA00022679"/>
    </source>
</evidence>
<dbReference type="Proteomes" id="UP000320386">
    <property type="component" value="Chromosome"/>
</dbReference>
<dbReference type="Pfam" id="PF00498">
    <property type="entry name" value="FHA"/>
    <property type="match status" value="1"/>
</dbReference>
<dbReference type="CDD" id="cd00075">
    <property type="entry name" value="HATPase"/>
    <property type="match status" value="1"/>
</dbReference>
<keyword evidence="8" id="KW-0902">Two-component regulatory system</keyword>
<feature type="domain" description="FHA" evidence="10">
    <location>
        <begin position="24"/>
        <end position="72"/>
    </location>
</feature>
<feature type="domain" description="Histidine kinase" evidence="11">
    <location>
        <begin position="329"/>
        <end position="542"/>
    </location>
</feature>
<dbReference type="CDD" id="cd00060">
    <property type="entry name" value="FHA"/>
    <property type="match status" value="1"/>
</dbReference>
<dbReference type="InterPro" id="IPR003018">
    <property type="entry name" value="GAF"/>
</dbReference>
<dbReference type="OrthoDB" id="9765274at2"/>
<sequence length="564" mass="62064">MLVMTVLQGPDKGRRFELPDNEPQMIGRSSESLPLSDQTISRRHASLTPDNGKWVIHDLKSSNGTFVNGVRVTSARTLRPGDQVRTGSTLMVFGDEGAKAFQHQIRLSRKGEMDISVEHTVAANDESMIMAVPEPSQAAEFQLRVVYELVALIGSMTEKRELLEKVMDVIFAYFNADRGFILLKDGETELLEPVVIRRKDPESTHGREVDPAERPSTFTVSRTIVQYVMRKGFGVLSANAMTDRRFATGDSVQAYNIRSTMCVPIKYKGRLYGVIQLDSQVANYTYTEDQLTLLTAIGVQSGLALANLDLVEARVRSERLAAVGQTVASLSHSIKNILQGMRGGADVVELGMRKQNLKVISGGWEIVARNQERIYELAMNMLAYSKQREPELEMGNVEPLLRELVLLMQQQYDVKKVALLTDFAEDVPPVPIDASGMHQAVLNLLSNALDAVEPETGVVALSCTYDAEEPAVRITVVDNGEGMTKATQARLFEPFHSTKGLKGTGLGLVVTKKIIEEHGGRILVESTREDGTSFTLVLPVRDVPIESAGDTMGPSDPTTDFPDD</sequence>
<dbReference type="Gene3D" id="3.30.450.40">
    <property type="match status" value="1"/>
</dbReference>
<dbReference type="SUPFAM" id="SSF49879">
    <property type="entry name" value="SMAD/FHA domain"/>
    <property type="match status" value="1"/>
</dbReference>
<dbReference type="InterPro" id="IPR008984">
    <property type="entry name" value="SMAD_FHA_dom_sf"/>
</dbReference>
<dbReference type="EC" id="2.7.13.3" evidence="2"/>
<gene>
    <name evidence="12" type="primary">kinE</name>
    <name evidence="12" type="ORF">Pan265_00080</name>
</gene>
<dbReference type="PROSITE" id="PS50109">
    <property type="entry name" value="HIS_KIN"/>
    <property type="match status" value="1"/>
</dbReference>